<comment type="caution">
    <text evidence="2">The sequence shown here is derived from an EMBL/GenBank/DDBJ whole genome shotgun (WGS) entry which is preliminary data.</text>
</comment>
<evidence type="ECO:0000313" key="3">
    <source>
        <dbReference type="Proteomes" id="UP000015520"/>
    </source>
</evidence>
<comment type="subcellular location">
    <subcellularLocation>
        <location evidence="1">Cytoplasm</location>
    </subcellularLocation>
</comment>
<proteinExistence type="inferred from homology"/>
<comment type="function">
    <text evidence="1">Chaperone for NapA, the catalytic subunit of the periplasmic nitrate reductase. It binds directly and specifically to the twin-arginine signal peptide of NapA, preventing premature interaction with the Tat translocase and premature export.</text>
</comment>
<sequence length="131" mass="14740">MNISSIVVKCLPKYLEEVVESLKSCEVCDYHLHDEIGRIIITIEGTGVEEELKKLSVIEAIPHVISADMQMAYSEDELDAHMEVINNADVVPKMLNDDNIDPRNIVYNGDLKKKDLESFAKSFTDTSRGVK</sequence>
<dbReference type="STRING" id="1172190.M947_04890"/>
<protein>
    <recommendedName>
        <fullName evidence="1">Chaperone NapD</fullName>
    </recommendedName>
    <alternativeName>
        <fullName evidence="1">NapA signal peptide-binding chaperone NapD</fullName>
    </alternativeName>
</protein>
<dbReference type="eggNOG" id="COG3062">
    <property type="taxonomic scope" value="Bacteria"/>
</dbReference>
<comment type="subunit">
    <text evidence="1">Interacts with the cytoplasmic NapA precursor.</text>
</comment>
<dbReference type="Gene3D" id="3.30.70.920">
    <property type="match status" value="1"/>
</dbReference>
<dbReference type="GO" id="GO:0005737">
    <property type="term" value="C:cytoplasm"/>
    <property type="evidence" value="ECO:0007669"/>
    <property type="project" value="UniProtKB-SubCell"/>
</dbReference>
<dbReference type="InterPro" id="IPR005623">
    <property type="entry name" value="Chaperone_NapD_NO3_reduct"/>
</dbReference>
<evidence type="ECO:0000256" key="1">
    <source>
        <dbReference type="HAMAP-Rule" id="MF_02200"/>
    </source>
</evidence>
<comment type="similarity">
    <text evidence="1">Belongs to the NapD family.</text>
</comment>
<evidence type="ECO:0000313" key="2">
    <source>
        <dbReference type="EMBL" id="EQB39921.1"/>
    </source>
</evidence>
<keyword evidence="1" id="KW-0143">Chaperone</keyword>
<dbReference type="EMBL" id="AUPZ01000005">
    <property type="protein sequence ID" value="EQB39921.1"/>
    <property type="molecule type" value="Genomic_DNA"/>
</dbReference>
<name>T0JP40_9BACT</name>
<dbReference type="HAMAP" id="MF_02200">
    <property type="entry name" value="NapD"/>
    <property type="match status" value="1"/>
</dbReference>
<dbReference type="GO" id="GO:0051224">
    <property type="term" value="P:negative regulation of protein transport"/>
    <property type="evidence" value="ECO:0007669"/>
    <property type="project" value="UniProtKB-UniRule"/>
</dbReference>
<dbReference type="PATRIC" id="fig|1172190.3.peg.955"/>
<dbReference type="AlphaFoldDB" id="T0JP40"/>
<keyword evidence="3" id="KW-1185">Reference proteome</keyword>
<keyword evidence="1" id="KW-0963">Cytoplasm</keyword>
<dbReference type="Pfam" id="PF03927">
    <property type="entry name" value="NapD"/>
    <property type="match status" value="1"/>
</dbReference>
<organism evidence="2 3">
    <name type="scientific">Sulfurimonas hongkongensis</name>
    <dbReference type="NCBI Taxonomy" id="1172190"/>
    <lineage>
        <taxon>Bacteria</taxon>
        <taxon>Pseudomonadati</taxon>
        <taxon>Campylobacterota</taxon>
        <taxon>Epsilonproteobacteria</taxon>
        <taxon>Campylobacterales</taxon>
        <taxon>Sulfurimonadaceae</taxon>
        <taxon>Sulfurimonas</taxon>
    </lineage>
</organism>
<dbReference type="Proteomes" id="UP000015520">
    <property type="component" value="Unassembled WGS sequence"/>
</dbReference>
<dbReference type="OrthoDB" id="1120071at2"/>
<dbReference type="GO" id="GO:0005048">
    <property type="term" value="F:signal sequence binding"/>
    <property type="evidence" value="ECO:0007669"/>
    <property type="project" value="UniProtKB-UniRule"/>
</dbReference>
<accession>T0JP40</accession>
<dbReference type="RefSeq" id="WP_021287249.1">
    <property type="nucleotide sequence ID" value="NZ_AUPZ01000005.1"/>
</dbReference>
<reference evidence="2 3" key="1">
    <citation type="submission" date="2013-07" db="EMBL/GenBank/DDBJ databases">
        <title>Sulfurimonas hongkongensis AST-10 Genome Sequencing.</title>
        <authorList>
            <person name="Cai L."/>
            <person name="Zhang T."/>
        </authorList>
    </citation>
    <scope>NUCLEOTIDE SEQUENCE [LARGE SCALE GENOMIC DNA]</scope>
    <source>
        <strain evidence="2 3">AST-10</strain>
    </source>
</reference>
<gene>
    <name evidence="1" type="primary">napD</name>
    <name evidence="2" type="ORF">M947_04890</name>
</gene>